<keyword evidence="2" id="KW-1185">Reference proteome</keyword>
<dbReference type="AlphaFoldDB" id="A0A9W8CIT7"/>
<evidence type="ECO:0000313" key="1">
    <source>
        <dbReference type="EMBL" id="KAJ1645675.1"/>
    </source>
</evidence>
<organism evidence="1 2">
    <name type="scientific">Coemansia asiatica</name>
    <dbReference type="NCBI Taxonomy" id="1052880"/>
    <lineage>
        <taxon>Eukaryota</taxon>
        <taxon>Fungi</taxon>
        <taxon>Fungi incertae sedis</taxon>
        <taxon>Zoopagomycota</taxon>
        <taxon>Kickxellomycotina</taxon>
        <taxon>Kickxellomycetes</taxon>
        <taxon>Kickxellales</taxon>
        <taxon>Kickxellaceae</taxon>
        <taxon>Coemansia</taxon>
    </lineage>
</organism>
<gene>
    <name evidence="1" type="ORF">LPJ64_002759</name>
</gene>
<dbReference type="Proteomes" id="UP001145021">
    <property type="component" value="Unassembled WGS sequence"/>
</dbReference>
<proteinExistence type="predicted"/>
<evidence type="ECO:0000313" key="2">
    <source>
        <dbReference type="Proteomes" id="UP001145021"/>
    </source>
</evidence>
<protein>
    <submittedName>
        <fullName evidence="1">Uncharacterized protein</fullName>
    </submittedName>
</protein>
<name>A0A9W8CIT7_9FUNG</name>
<dbReference type="EMBL" id="JANBOH010000094">
    <property type="protein sequence ID" value="KAJ1645675.1"/>
    <property type="molecule type" value="Genomic_DNA"/>
</dbReference>
<sequence>MIKMVVDMPLEKACHMFQAASNIKSELGHIVQINNTIERLRIRGFESKAASNDEFESFIKFYLCWATSLMYVKLDKSQWMGIESFIKTESQHYPSLSNIFIRY</sequence>
<accession>A0A9W8CIT7</accession>
<reference evidence="1" key="1">
    <citation type="submission" date="2022-07" db="EMBL/GenBank/DDBJ databases">
        <title>Phylogenomic reconstructions and comparative analyses of Kickxellomycotina fungi.</title>
        <authorList>
            <person name="Reynolds N.K."/>
            <person name="Stajich J.E."/>
            <person name="Barry K."/>
            <person name="Grigoriev I.V."/>
            <person name="Crous P."/>
            <person name="Smith M.E."/>
        </authorList>
    </citation>
    <scope>NUCLEOTIDE SEQUENCE</scope>
    <source>
        <strain evidence="1">NBRC 105413</strain>
    </source>
</reference>
<comment type="caution">
    <text evidence="1">The sequence shown here is derived from an EMBL/GenBank/DDBJ whole genome shotgun (WGS) entry which is preliminary data.</text>
</comment>